<feature type="domain" description="Major facilitator superfamily (MFS) profile" evidence="7">
    <location>
        <begin position="6"/>
        <end position="382"/>
    </location>
</feature>
<dbReference type="EMBL" id="JACBYW010000005">
    <property type="protein sequence ID" value="NYH79486.1"/>
    <property type="molecule type" value="Genomic_DNA"/>
</dbReference>
<organism evidence="8 9">
    <name type="scientific">Actinopolyspora biskrensis</name>
    <dbReference type="NCBI Taxonomy" id="1470178"/>
    <lineage>
        <taxon>Bacteria</taxon>
        <taxon>Bacillati</taxon>
        <taxon>Actinomycetota</taxon>
        <taxon>Actinomycetes</taxon>
        <taxon>Actinopolysporales</taxon>
        <taxon>Actinopolysporaceae</taxon>
        <taxon>Actinopolyspora</taxon>
    </lineage>
</organism>
<feature type="transmembrane region" description="Helical" evidence="6">
    <location>
        <begin position="362"/>
        <end position="380"/>
    </location>
</feature>
<feature type="transmembrane region" description="Helical" evidence="6">
    <location>
        <begin position="160"/>
        <end position="183"/>
    </location>
</feature>
<dbReference type="PANTHER" id="PTHR43124">
    <property type="entry name" value="PURINE EFFLUX PUMP PBUE"/>
    <property type="match status" value="1"/>
</dbReference>
<feature type="transmembrane region" description="Helical" evidence="6">
    <location>
        <begin position="130"/>
        <end position="148"/>
    </location>
</feature>
<accession>A0A852Z7E8</accession>
<sequence>MRTRLALLALTLGTFAIGTTEFVVMGILPELADDLDVSVSSAGSVVSAYAFGVVVGAPLLVAAFANVPRRRVLLTLLTVFVAGHVSLAAVDSYPWVLVLRFVCGLPHGAYFGVASVVGAKLVPAHRQGRAIALVLLGLTVANIVGVPAGTAVGQQFGWRATFLLVAVIGALALAAVIRWVPAVGGADAPSDLRAELRAFKDPKVLLVIAVVTIGFSGLFSCFTYIAPMMTEVAGYPAGAMTWLLAIFGAGFTVGNLLGGWLTDRAVLPTLYGFLALLAAALFAFPLSADNKVTAAINLFLIGMSSFAAEPPVQKRLLDLAGSAPTLVSATNQSAFNTANALGALIGGQVIAAGYGLTSTNRAGGVLVLIGLALAVLSGVLDRSRRGGRTPAKM</sequence>
<dbReference type="Gene3D" id="1.20.1250.20">
    <property type="entry name" value="MFS general substrate transporter like domains"/>
    <property type="match status" value="1"/>
</dbReference>
<keyword evidence="9" id="KW-1185">Reference proteome</keyword>
<evidence type="ECO:0000313" key="9">
    <source>
        <dbReference type="Proteomes" id="UP000548304"/>
    </source>
</evidence>
<evidence type="ECO:0000256" key="4">
    <source>
        <dbReference type="ARBA" id="ARBA00022989"/>
    </source>
</evidence>
<dbReference type="InterPro" id="IPR036259">
    <property type="entry name" value="MFS_trans_sf"/>
</dbReference>
<feature type="transmembrane region" description="Helical" evidence="6">
    <location>
        <begin position="204"/>
        <end position="227"/>
    </location>
</feature>
<dbReference type="InterPro" id="IPR050189">
    <property type="entry name" value="MFS_Efflux_Transporters"/>
</dbReference>
<keyword evidence="4 6" id="KW-1133">Transmembrane helix</keyword>
<keyword evidence="2" id="KW-1003">Cell membrane</keyword>
<dbReference type="InterPro" id="IPR020846">
    <property type="entry name" value="MFS_dom"/>
</dbReference>
<dbReference type="PANTHER" id="PTHR43124:SF3">
    <property type="entry name" value="CHLORAMPHENICOL EFFLUX PUMP RV0191"/>
    <property type="match status" value="1"/>
</dbReference>
<name>A0A852Z7E8_9ACTN</name>
<evidence type="ECO:0000259" key="7">
    <source>
        <dbReference type="PROSITE" id="PS50850"/>
    </source>
</evidence>
<evidence type="ECO:0000313" key="8">
    <source>
        <dbReference type="EMBL" id="NYH79486.1"/>
    </source>
</evidence>
<feature type="transmembrane region" description="Helical" evidence="6">
    <location>
        <begin position="46"/>
        <end position="65"/>
    </location>
</feature>
<feature type="transmembrane region" description="Helical" evidence="6">
    <location>
        <begin position="333"/>
        <end position="356"/>
    </location>
</feature>
<evidence type="ECO:0000256" key="5">
    <source>
        <dbReference type="ARBA" id="ARBA00023136"/>
    </source>
</evidence>
<feature type="transmembrane region" description="Helical" evidence="6">
    <location>
        <begin position="72"/>
        <end position="90"/>
    </location>
</feature>
<dbReference type="PROSITE" id="PS50850">
    <property type="entry name" value="MFS"/>
    <property type="match status" value="1"/>
</dbReference>
<evidence type="ECO:0000256" key="1">
    <source>
        <dbReference type="ARBA" id="ARBA00004651"/>
    </source>
</evidence>
<keyword evidence="3 6" id="KW-0812">Transmembrane</keyword>
<dbReference type="Proteomes" id="UP000548304">
    <property type="component" value="Unassembled WGS sequence"/>
</dbReference>
<evidence type="ECO:0000256" key="2">
    <source>
        <dbReference type="ARBA" id="ARBA00022475"/>
    </source>
</evidence>
<dbReference type="InterPro" id="IPR011701">
    <property type="entry name" value="MFS"/>
</dbReference>
<comment type="subcellular location">
    <subcellularLocation>
        <location evidence="1">Cell membrane</location>
        <topology evidence="1">Multi-pass membrane protein</topology>
    </subcellularLocation>
</comment>
<evidence type="ECO:0000256" key="6">
    <source>
        <dbReference type="SAM" id="Phobius"/>
    </source>
</evidence>
<comment type="caution">
    <text evidence="8">The sequence shown here is derived from an EMBL/GenBank/DDBJ whole genome shotgun (WGS) entry which is preliminary data.</text>
</comment>
<gene>
    <name evidence="8" type="ORF">FHR84_002824</name>
</gene>
<evidence type="ECO:0000256" key="3">
    <source>
        <dbReference type="ARBA" id="ARBA00022692"/>
    </source>
</evidence>
<proteinExistence type="predicted"/>
<keyword evidence="5 6" id="KW-0472">Membrane</keyword>
<reference evidence="8 9" key="1">
    <citation type="submission" date="2020-07" db="EMBL/GenBank/DDBJ databases">
        <title>Genomic Encyclopedia of Type Strains, Phase III (KMG-III): the genomes of soil and plant-associated and newly described type strains.</title>
        <authorList>
            <person name="Whitman W."/>
        </authorList>
    </citation>
    <scope>NUCLEOTIDE SEQUENCE [LARGE SCALE GENOMIC DNA]</scope>
    <source>
        <strain evidence="8 9">CECT 8576</strain>
    </source>
</reference>
<dbReference type="GO" id="GO:0022857">
    <property type="term" value="F:transmembrane transporter activity"/>
    <property type="evidence" value="ECO:0007669"/>
    <property type="project" value="InterPro"/>
</dbReference>
<dbReference type="RefSeq" id="WP_179535911.1">
    <property type="nucleotide sequence ID" value="NZ_JACBYW010000005.1"/>
</dbReference>
<feature type="transmembrane region" description="Helical" evidence="6">
    <location>
        <begin position="239"/>
        <end position="258"/>
    </location>
</feature>
<feature type="transmembrane region" description="Helical" evidence="6">
    <location>
        <begin position="96"/>
        <end position="118"/>
    </location>
</feature>
<protein>
    <submittedName>
        <fullName evidence="8">DHA1 family inner membrane transport protein</fullName>
    </submittedName>
</protein>
<dbReference type="AlphaFoldDB" id="A0A852Z7E8"/>
<dbReference type="Pfam" id="PF07690">
    <property type="entry name" value="MFS_1"/>
    <property type="match status" value="1"/>
</dbReference>
<dbReference type="GO" id="GO:0005886">
    <property type="term" value="C:plasma membrane"/>
    <property type="evidence" value="ECO:0007669"/>
    <property type="project" value="UniProtKB-SubCell"/>
</dbReference>
<dbReference type="SUPFAM" id="SSF103473">
    <property type="entry name" value="MFS general substrate transporter"/>
    <property type="match status" value="1"/>
</dbReference>
<feature type="transmembrane region" description="Helical" evidence="6">
    <location>
        <begin position="270"/>
        <end position="288"/>
    </location>
</feature>
<dbReference type="CDD" id="cd17324">
    <property type="entry name" value="MFS_NepI_like"/>
    <property type="match status" value="1"/>
</dbReference>